<evidence type="ECO:0000256" key="1">
    <source>
        <dbReference type="PROSITE-ProRule" id="PRU00042"/>
    </source>
</evidence>
<dbReference type="AlphaFoldDB" id="A0A0K2V4C1"/>
<dbReference type="PROSITE" id="PS50157">
    <property type="entry name" value="ZINC_FINGER_C2H2_2"/>
    <property type="match status" value="1"/>
</dbReference>
<accession>A0A0K2V4C1</accession>
<reference evidence="4" key="1">
    <citation type="submission" date="2014-05" db="EMBL/GenBank/DDBJ databases">
        <authorList>
            <person name="Chronopoulou M."/>
        </authorList>
    </citation>
    <scope>NUCLEOTIDE SEQUENCE</scope>
    <source>
        <tissue evidence="4">Whole organism</tissue>
    </source>
</reference>
<dbReference type="Gene3D" id="3.30.710.10">
    <property type="entry name" value="Potassium Channel Kv1.1, Chain A"/>
    <property type="match status" value="1"/>
</dbReference>
<organism evidence="4">
    <name type="scientific">Lepeophtheirus salmonis</name>
    <name type="common">Salmon louse</name>
    <name type="synonym">Caligus salmonis</name>
    <dbReference type="NCBI Taxonomy" id="72036"/>
    <lineage>
        <taxon>Eukaryota</taxon>
        <taxon>Metazoa</taxon>
        <taxon>Ecdysozoa</taxon>
        <taxon>Arthropoda</taxon>
        <taxon>Crustacea</taxon>
        <taxon>Multicrustacea</taxon>
        <taxon>Hexanauplia</taxon>
        <taxon>Copepoda</taxon>
        <taxon>Siphonostomatoida</taxon>
        <taxon>Caligidae</taxon>
        <taxon>Lepeophtheirus</taxon>
    </lineage>
</organism>
<proteinExistence type="predicted"/>
<dbReference type="EMBL" id="HACA01027455">
    <property type="protein sequence ID" value="CDW44816.1"/>
    <property type="molecule type" value="Transcribed_RNA"/>
</dbReference>
<dbReference type="InterPro" id="IPR013087">
    <property type="entry name" value="Znf_C2H2_type"/>
</dbReference>
<feature type="domain" description="BTB" evidence="2">
    <location>
        <begin position="25"/>
        <end position="95"/>
    </location>
</feature>
<dbReference type="OrthoDB" id="6077919at2759"/>
<evidence type="ECO:0000259" key="3">
    <source>
        <dbReference type="PROSITE" id="PS50157"/>
    </source>
</evidence>
<dbReference type="SMART" id="SM00355">
    <property type="entry name" value="ZnF_C2H2"/>
    <property type="match status" value="3"/>
</dbReference>
<feature type="domain" description="C2H2-type" evidence="3">
    <location>
        <begin position="306"/>
        <end position="333"/>
    </location>
</feature>
<dbReference type="Pfam" id="PF00651">
    <property type="entry name" value="BTB"/>
    <property type="match status" value="1"/>
</dbReference>
<dbReference type="CDD" id="cd18186">
    <property type="entry name" value="BTB_POZ_ZBTB_KLHL-like"/>
    <property type="match status" value="1"/>
</dbReference>
<dbReference type="InterPro" id="IPR011333">
    <property type="entry name" value="SKP1/BTB/POZ_sf"/>
</dbReference>
<evidence type="ECO:0000313" key="4">
    <source>
        <dbReference type="EMBL" id="CDW44816.1"/>
    </source>
</evidence>
<sequence>MSENCLIDNKKDFSGLLWSIHDSHTDVEIRSPSGDIAWAHRALLASFSSFFQNILSDPAVNSHGKIVILLDEDIHFPSILCILRLLYSGKIKEPVSHSGFESLVDTIQLLQLKMVGLEKIPARFPIIPETPLPSPIKPQPYLTPNSLSPVTTTKIQLPERYQCPLCPNKYEGLSGVRLHLAVHFKRQILKKISFGPNRVVHCHICSVTTKSPLWHFGVKHHYIKDYLEPSLYRKFFSSHRYFNKADWTNSDLAPIRLPPPMPRYHLAHIGRASSSSSSIPSSSNPSVPQIPLPLDKEPSYYDKLHFKCPLCSETYRGLFNVRRHLLSHRRDEVAGKIASLSPEANNSSRCFICSQTTDSIVVHYAVEHGLAKEFFSPNVYNYYFSDNRSTKTLMNEESILSDTHDPLSLDTSPYVDPQDMF</sequence>
<name>A0A0K2V4C1_LEPSM</name>
<keyword evidence="1" id="KW-0863">Zinc-finger</keyword>
<dbReference type="SUPFAM" id="SSF54695">
    <property type="entry name" value="POZ domain"/>
    <property type="match status" value="1"/>
</dbReference>
<keyword evidence="1" id="KW-0479">Metal-binding</keyword>
<dbReference type="InterPro" id="IPR000210">
    <property type="entry name" value="BTB/POZ_dom"/>
</dbReference>
<dbReference type="PROSITE" id="PS00028">
    <property type="entry name" value="ZINC_FINGER_C2H2_1"/>
    <property type="match status" value="2"/>
</dbReference>
<evidence type="ECO:0000259" key="2">
    <source>
        <dbReference type="PROSITE" id="PS50097"/>
    </source>
</evidence>
<dbReference type="GO" id="GO:0008270">
    <property type="term" value="F:zinc ion binding"/>
    <property type="evidence" value="ECO:0007669"/>
    <property type="project" value="UniProtKB-KW"/>
</dbReference>
<keyword evidence="1" id="KW-0862">Zinc</keyword>
<protein>
    <submittedName>
        <fullName evidence="4">Ring canal kelch homolog [Acyrthosiphon pisum]</fullName>
    </submittedName>
</protein>
<dbReference type="PROSITE" id="PS50097">
    <property type="entry name" value="BTB"/>
    <property type="match status" value="1"/>
</dbReference>